<evidence type="ECO:0000256" key="2">
    <source>
        <dbReference type="SAM" id="SignalP"/>
    </source>
</evidence>
<gene>
    <name evidence="3" type="ORF">CVIRNUC_007796</name>
</gene>
<sequence length="245" mass="25744">MLLLLPFCAVGQPQPASAPDLAEHNKVWTLQVNVPRNCSASAAPDPDAPALLACSQPCNVTGSTSFSVQKGSNLTVAFQVRPGVVIAGGSAKLGFMDDPMEDLEVHTAAAPPNPITHVTFTGFQYTPKRNYYQTFQSGTSAKLAIYAFDATRPSRNRTNGVLGMYESASCRVALDLHLVSPPPNVTISTAQLSPTAQSHQNAGWQYSRTTAVVVPSVVGGFLAVILLGCLALGLAEKSSEAANKC</sequence>
<feature type="transmembrane region" description="Helical" evidence="1">
    <location>
        <begin position="212"/>
        <end position="235"/>
    </location>
</feature>
<dbReference type="Proteomes" id="UP001314263">
    <property type="component" value="Unassembled WGS sequence"/>
</dbReference>
<dbReference type="AlphaFoldDB" id="A0AAV1IBV4"/>
<protein>
    <submittedName>
        <fullName evidence="3">Uncharacterized protein</fullName>
    </submittedName>
</protein>
<evidence type="ECO:0000256" key="1">
    <source>
        <dbReference type="SAM" id="Phobius"/>
    </source>
</evidence>
<feature type="chain" id="PRO_5043471830" evidence="2">
    <location>
        <begin position="19"/>
        <end position="245"/>
    </location>
</feature>
<keyword evidence="2" id="KW-0732">Signal</keyword>
<keyword evidence="4" id="KW-1185">Reference proteome</keyword>
<evidence type="ECO:0000313" key="4">
    <source>
        <dbReference type="Proteomes" id="UP001314263"/>
    </source>
</evidence>
<reference evidence="3 4" key="1">
    <citation type="submission" date="2023-10" db="EMBL/GenBank/DDBJ databases">
        <authorList>
            <person name="Maclean D."/>
            <person name="Macfadyen A."/>
        </authorList>
    </citation>
    <scope>NUCLEOTIDE SEQUENCE [LARGE SCALE GENOMIC DNA]</scope>
</reference>
<organism evidence="3 4">
    <name type="scientific">Coccomyxa viridis</name>
    <dbReference type="NCBI Taxonomy" id="1274662"/>
    <lineage>
        <taxon>Eukaryota</taxon>
        <taxon>Viridiplantae</taxon>
        <taxon>Chlorophyta</taxon>
        <taxon>core chlorophytes</taxon>
        <taxon>Trebouxiophyceae</taxon>
        <taxon>Trebouxiophyceae incertae sedis</taxon>
        <taxon>Coccomyxaceae</taxon>
        <taxon>Coccomyxa</taxon>
    </lineage>
</organism>
<proteinExistence type="predicted"/>
<accession>A0AAV1IBV4</accession>
<feature type="signal peptide" evidence="2">
    <location>
        <begin position="1"/>
        <end position="18"/>
    </location>
</feature>
<evidence type="ECO:0000313" key="3">
    <source>
        <dbReference type="EMBL" id="CAK0784592.1"/>
    </source>
</evidence>
<keyword evidence="1" id="KW-0812">Transmembrane</keyword>
<name>A0AAV1IBV4_9CHLO</name>
<dbReference type="EMBL" id="CAUYUE010000010">
    <property type="protein sequence ID" value="CAK0784592.1"/>
    <property type="molecule type" value="Genomic_DNA"/>
</dbReference>
<keyword evidence="1" id="KW-0472">Membrane</keyword>
<keyword evidence="1" id="KW-1133">Transmembrane helix</keyword>
<comment type="caution">
    <text evidence="3">The sequence shown here is derived from an EMBL/GenBank/DDBJ whole genome shotgun (WGS) entry which is preliminary data.</text>
</comment>